<evidence type="ECO:0000256" key="1">
    <source>
        <dbReference type="SAM" id="SignalP"/>
    </source>
</evidence>
<organism evidence="3 4">
    <name type="scientific">Silurus asotus</name>
    <name type="common">Amur catfish</name>
    <name type="synonym">Parasilurus asotus</name>
    <dbReference type="NCBI Taxonomy" id="30991"/>
    <lineage>
        <taxon>Eukaryota</taxon>
        <taxon>Metazoa</taxon>
        <taxon>Chordata</taxon>
        <taxon>Craniata</taxon>
        <taxon>Vertebrata</taxon>
        <taxon>Euteleostomi</taxon>
        <taxon>Actinopterygii</taxon>
        <taxon>Neopterygii</taxon>
        <taxon>Teleostei</taxon>
        <taxon>Ostariophysi</taxon>
        <taxon>Siluriformes</taxon>
        <taxon>Siluridae</taxon>
        <taxon>Silurus</taxon>
    </lineage>
</organism>
<dbReference type="AlphaFoldDB" id="A0AAD5AB06"/>
<gene>
    <name evidence="3" type="ORF">C0J50_4223</name>
</gene>
<dbReference type="SUPFAM" id="SSF48726">
    <property type="entry name" value="Immunoglobulin"/>
    <property type="match status" value="2"/>
</dbReference>
<dbReference type="PANTHER" id="PTHR46238">
    <property type="entry name" value="REVERSE TRANSCRIPTASE DOMAIN-CONTAINING PROTEIN"/>
    <property type="match status" value="1"/>
</dbReference>
<accession>A0AAD5AB06</accession>
<reference evidence="3" key="1">
    <citation type="submission" date="2018-07" db="EMBL/GenBank/DDBJ databases">
        <title>Comparative genomics of catfishes provides insights into carnivory and benthic adaptation.</title>
        <authorList>
            <person name="Zhang Y."/>
            <person name="Wang D."/>
            <person name="Peng Z."/>
            <person name="Zheng S."/>
            <person name="Shao F."/>
            <person name="Tao W."/>
        </authorList>
    </citation>
    <scope>NUCLEOTIDE SEQUENCE</scope>
    <source>
        <strain evidence="3">Chongqing</strain>
    </source>
</reference>
<keyword evidence="4" id="KW-1185">Reference proteome</keyword>
<proteinExistence type="predicted"/>
<comment type="caution">
    <text evidence="3">The sequence shown here is derived from an EMBL/GenBank/DDBJ whole genome shotgun (WGS) entry which is preliminary data.</text>
</comment>
<dbReference type="InterPro" id="IPR036179">
    <property type="entry name" value="Ig-like_dom_sf"/>
</dbReference>
<dbReference type="PROSITE" id="PS50835">
    <property type="entry name" value="IG_LIKE"/>
    <property type="match status" value="1"/>
</dbReference>
<dbReference type="Proteomes" id="UP001205998">
    <property type="component" value="Unassembled WGS sequence"/>
</dbReference>
<keyword evidence="1" id="KW-0732">Signal</keyword>
<feature type="chain" id="PRO_5041968257" description="Ig-like domain-containing protein" evidence="1">
    <location>
        <begin position="21"/>
        <end position="429"/>
    </location>
</feature>
<dbReference type="InterPro" id="IPR007110">
    <property type="entry name" value="Ig-like_dom"/>
</dbReference>
<dbReference type="Gene3D" id="2.60.40.10">
    <property type="entry name" value="Immunoglobulins"/>
    <property type="match status" value="2"/>
</dbReference>
<evidence type="ECO:0000313" key="4">
    <source>
        <dbReference type="Proteomes" id="UP001205998"/>
    </source>
</evidence>
<sequence>MILLSISIFWLSVCVDPISADPPITVEAHVGSTALLPCNLSKVFTQTSAIQWKDNNEIVFERSINGTHDGEGYEGRVDVPEDELRKGNCSLVLEEVRVTDHAFYRSFKVIHVEDTNTDKIQEINRVQLDVIQSVSAQVGSTAVLPCDCRNISIKTPNVEWSIGDEIVFKREGKDTSYGEGYEGLVDVSEEELLKGNCSLVLKNISVTDEALYSGFILTNDKKNRDFVLKVKLSVSVVMDRLTDESREQVEKILERWRYTLERRGMKVSRSKTEYMCVNEREGSGGVRLQGEEVEKVEFRYLGSAVQSNGECVREVKKRVQAGWSGWRRVIAGVICDRRVSVRVKGKVYRTVVRPEMLYGLETVALSKRQEVELEVAELKMLRCLLEVMMMDRIRNEFIRATAHVGRFGDKVREKNLKRGKMIPQVKLME</sequence>
<dbReference type="InterPro" id="IPR013783">
    <property type="entry name" value="Ig-like_fold"/>
</dbReference>
<feature type="domain" description="Ig-like" evidence="2">
    <location>
        <begin position="17"/>
        <end position="104"/>
    </location>
</feature>
<dbReference type="EMBL" id="MU563456">
    <property type="protein sequence ID" value="KAI5612981.1"/>
    <property type="molecule type" value="Genomic_DNA"/>
</dbReference>
<name>A0AAD5AB06_SILAS</name>
<evidence type="ECO:0000259" key="2">
    <source>
        <dbReference type="PROSITE" id="PS50835"/>
    </source>
</evidence>
<feature type="signal peptide" evidence="1">
    <location>
        <begin position="1"/>
        <end position="20"/>
    </location>
</feature>
<dbReference type="PANTHER" id="PTHR46238:SF8">
    <property type="entry name" value="ENDONUCLEASE_EXONUCLEASE_PHOSPHATASE DOMAIN-CONTAINING PROTEIN"/>
    <property type="match status" value="1"/>
</dbReference>
<protein>
    <recommendedName>
        <fullName evidence="2">Ig-like domain-containing protein</fullName>
    </recommendedName>
</protein>
<evidence type="ECO:0000313" key="3">
    <source>
        <dbReference type="EMBL" id="KAI5612981.1"/>
    </source>
</evidence>